<organism evidence="5 6">
    <name type="scientific">Kushneria aurantia</name>
    <dbReference type="NCBI Taxonomy" id="504092"/>
    <lineage>
        <taxon>Bacteria</taxon>
        <taxon>Pseudomonadati</taxon>
        <taxon>Pseudomonadota</taxon>
        <taxon>Gammaproteobacteria</taxon>
        <taxon>Oceanospirillales</taxon>
        <taxon>Halomonadaceae</taxon>
        <taxon>Kushneria</taxon>
    </lineage>
</organism>
<dbReference type="Gene3D" id="3.30.70.270">
    <property type="match status" value="1"/>
</dbReference>
<dbReference type="NCBIfam" id="TIGR00254">
    <property type="entry name" value="GGDEF"/>
    <property type="match status" value="1"/>
</dbReference>
<dbReference type="PANTHER" id="PTHR45138">
    <property type="entry name" value="REGULATORY COMPONENTS OF SENSORY TRANSDUCTION SYSTEM"/>
    <property type="match status" value="1"/>
</dbReference>
<reference evidence="5 6" key="1">
    <citation type="submission" date="2024-09" db="EMBL/GenBank/DDBJ databases">
        <authorList>
            <person name="Sun Q."/>
            <person name="Mori K."/>
        </authorList>
    </citation>
    <scope>NUCLEOTIDE SEQUENCE [LARGE SCALE GENOMIC DNA]</scope>
    <source>
        <strain evidence="5 6">CCM 7415</strain>
    </source>
</reference>
<dbReference type="InterPro" id="IPR029787">
    <property type="entry name" value="Nucleotide_cyclase"/>
</dbReference>
<feature type="transmembrane region" description="Helical" evidence="3">
    <location>
        <begin position="315"/>
        <end position="338"/>
    </location>
</feature>
<keyword evidence="3" id="KW-0472">Membrane</keyword>
<dbReference type="RefSeq" id="WP_019949995.1">
    <property type="nucleotide sequence ID" value="NZ_JBHLVX010000013.1"/>
</dbReference>
<evidence type="ECO:0000256" key="1">
    <source>
        <dbReference type="ARBA" id="ARBA00012528"/>
    </source>
</evidence>
<protein>
    <recommendedName>
        <fullName evidence="1">diguanylate cyclase</fullName>
        <ecNumber evidence="1">2.7.7.65</ecNumber>
    </recommendedName>
</protein>
<comment type="caution">
    <text evidence="5">The sequence shown here is derived from an EMBL/GenBank/DDBJ whole genome shotgun (WGS) entry which is preliminary data.</text>
</comment>
<dbReference type="CDD" id="cd01949">
    <property type="entry name" value="GGDEF"/>
    <property type="match status" value="1"/>
</dbReference>
<dbReference type="SMART" id="SM00267">
    <property type="entry name" value="GGDEF"/>
    <property type="match status" value="1"/>
</dbReference>
<gene>
    <name evidence="5" type="ORF">ACFFHW_03885</name>
</gene>
<dbReference type="InterPro" id="IPR050469">
    <property type="entry name" value="Diguanylate_Cyclase"/>
</dbReference>
<feature type="transmembrane region" description="Helical" evidence="3">
    <location>
        <begin position="20"/>
        <end position="41"/>
    </location>
</feature>
<accession>A0ABV6G0H3</accession>
<name>A0ABV6G0H3_9GAMM</name>
<dbReference type="PROSITE" id="PS50887">
    <property type="entry name" value="GGDEF"/>
    <property type="match status" value="1"/>
</dbReference>
<sequence>MSKAALKRLRHPGPALRLLSGAATGLMLSMMLAIGLCWHFYTEYERAGRNRVLIEELHQVLKSAQMLSAERGPANVAMASGSDQQPAAQEVLAAARNATDEALAALPPSFDAAAIEEALAQARQRVDAVIATPPAQRSFAALQQAIDAMIGVSTHLKMRIQQSGSRIIDRAPELDGRVGFAISLSTLRDHAGQLGSAVIAPLTMQVPLPDSTLDEINRLIGYLQANWYLLGLETSAGIAFGGELEALREQARERYMVRGLALVDEVIRDSRAGRPTLDATTFSDRYVAAMQPLGEWRERFIDQLRQRYRHLERQALVRFLLLTLLAGAAIALTALTLVRVYRRLQLPLLRASEDVIRLADGRQRRRGRVSHDATLDPLFAAIDLLEARLDERTRIMRDLKRQADTDGLTGLLNRSAFERAGEQLMSARGEGVIYLIMLDIDHFKAINDTHGHPVGDDVLVKLAHILQTGVRANDPVARLGGEEFALLLQAESRAAVMEAVRRLQSAIRSAAVRTRNGEWVHFSVSFGVVCADTHQQWQTLMARADEMLYAAKEAGRDRIVIRQEHGVTE</sequence>
<evidence type="ECO:0000256" key="2">
    <source>
        <dbReference type="ARBA" id="ARBA00034247"/>
    </source>
</evidence>
<dbReference type="EMBL" id="JBHLVX010000013">
    <property type="protein sequence ID" value="MFC0267150.1"/>
    <property type="molecule type" value="Genomic_DNA"/>
</dbReference>
<dbReference type="SUPFAM" id="SSF55073">
    <property type="entry name" value="Nucleotide cyclase"/>
    <property type="match status" value="1"/>
</dbReference>
<keyword evidence="3" id="KW-0812">Transmembrane</keyword>
<keyword evidence="6" id="KW-1185">Reference proteome</keyword>
<dbReference type="Proteomes" id="UP001589814">
    <property type="component" value="Unassembled WGS sequence"/>
</dbReference>
<dbReference type="Pfam" id="PF00990">
    <property type="entry name" value="GGDEF"/>
    <property type="match status" value="1"/>
</dbReference>
<dbReference type="EC" id="2.7.7.65" evidence="1"/>
<dbReference type="PANTHER" id="PTHR45138:SF9">
    <property type="entry name" value="DIGUANYLATE CYCLASE DGCM-RELATED"/>
    <property type="match status" value="1"/>
</dbReference>
<comment type="catalytic activity">
    <reaction evidence="2">
        <text>2 GTP = 3',3'-c-di-GMP + 2 diphosphate</text>
        <dbReference type="Rhea" id="RHEA:24898"/>
        <dbReference type="ChEBI" id="CHEBI:33019"/>
        <dbReference type="ChEBI" id="CHEBI:37565"/>
        <dbReference type="ChEBI" id="CHEBI:58805"/>
        <dbReference type="EC" id="2.7.7.65"/>
    </reaction>
</comment>
<evidence type="ECO:0000313" key="5">
    <source>
        <dbReference type="EMBL" id="MFC0267150.1"/>
    </source>
</evidence>
<evidence type="ECO:0000313" key="6">
    <source>
        <dbReference type="Proteomes" id="UP001589814"/>
    </source>
</evidence>
<keyword evidence="3" id="KW-1133">Transmembrane helix</keyword>
<dbReference type="InterPro" id="IPR043128">
    <property type="entry name" value="Rev_trsase/Diguanyl_cyclase"/>
</dbReference>
<proteinExistence type="predicted"/>
<evidence type="ECO:0000256" key="3">
    <source>
        <dbReference type="SAM" id="Phobius"/>
    </source>
</evidence>
<evidence type="ECO:0000259" key="4">
    <source>
        <dbReference type="PROSITE" id="PS50887"/>
    </source>
</evidence>
<feature type="domain" description="GGDEF" evidence="4">
    <location>
        <begin position="431"/>
        <end position="564"/>
    </location>
</feature>
<dbReference type="InterPro" id="IPR000160">
    <property type="entry name" value="GGDEF_dom"/>
</dbReference>